<gene>
    <name evidence="5" type="ORF">FPZ44_03645</name>
</gene>
<evidence type="ECO:0000256" key="1">
    <source>
        <dbReference type="ARBA" id="ARBA00038087"/>
    </source>
</evidence>
<organism evidence="5 6">
    <name type="scientific">Paenibacillus agilis</name>
    <dbReference type="NCBI Taxonomy" id="3020863"/>
    <lineage>
        <taxon>Bacteria</taxon>
        <taxon>Bacillati</taxon>
        <taxon>Bacillota</taxon>
        <taxon>Bacilli</taxon>
        <taxon>Bacillales</taxon>
        <taxon>Paenibacillaceae</taxon>
        <taxon>Paenibacillus</taxon>
    </lineage>
</organism>
<dbReference type="InterPro" id="IPR058531">
    <property type="entry name" value="Baseplate_J_M"/>
</dbReference>
<comment type="caution">
    <text evidence="5">The sequence shown here is derived from an EMBL/GenBank/DDBJ whole genome shotgun (WGS) entry which is preliminary data.</text>
</comment>
<evidence type="ECO:0000313" key="6">
    <source>
        <dbReference type="Proteomes" id="UP000318102"/>
    </source>
</evidence>
<proteinExistence type="inferred from homology"/>
<protein>
    <submittedName>
        <fullName evidence="5">Baseplate J/gp47 family protein</fullName>
    </submittedName>
</protein>
<evidence type="ECO:0000259" key="2">
    <source>
        <dbReference type="Pfam" id="PF04865"/>
    </source>
</evidence>
<dbReference type="PANTHER" id="PTHR37829:SF3">
    <property type="entry name" value="PROTEIN JAYE-RELATED"/>
    <property type="match status" value="1"/>
</dbReference>
<dbReference type="PANTHER" id="PTHR37829">
    <property type="entry name" value="PHAGE-LIKE ELEMENT PBSX PROTEIN XKDT"/>
    <property type="match status" value="1"/>
</dbReference>
<dbReference type="Pfam" id="PF26078">
    <property type="entry name" value="Baseplate_J_M"/>
    <property type="match status" value="1"/>
</dbReference>
<name>A0A559IX73_9BACL</name>
<dbReference type="Proteomes" id="UP000318102">
    <property type="component" value="Unassembled WGS sequence"/>
</dbReference>
<feature type="domain" description="Baseplate J-like C-terminal" evidence="4">
    <location>
        <begin position="284"/>
        <end position="373"/>
    </location>
</feature>
<reference evidence="5 6" key="1">
    <citation type="submission" date="2019-07" db="EMBL/GenBank/DDBJ databases">
        <authorList>
            <person name="Kim J."/>
        </authorList>
    </citation>
    <scope>NUCLEOTIDE SEQUENCE [LARGE SCALE GENOMIC DNA]</scope>
    <source>
        <strain evidence="5 6">N4</strain>
    </source>
</reference>
<dbReference type="OrthoDB" id="2554267at2"/>
<evidence type="ECO:0000313" key="5">
    <source>
        <dbReference type="EMBL" id="TVX92230.1"/>
    </source>
</evidence>
<sequence>MVEKLRHFEEEEYIIQQRMLDHARLAEWRKEPGDFIYDVVAPVPLEVQQLQISQDTILRNAFPQFAEGEYMDAHLEEIGLKRHAATPNKRQISITADAGVIIPADHTASVVVLDDNGNPLEFAVDTTTTFAAAGIHAVSLTCRTAGAITNVPVGTQFILLPPIPGIRSITDIGPTIIGRDQESDADAWQRYLLWVSNEDTGGNKNDYVRWSVDFQGVGKAKCIPRWNGNNTVKIVIVGTDYRPASTTVVNKLQEYIDPGSTGLGEGKAPCGAKVTVETAQGLQINISVKLVLDNGFTVDQVRAAFMVTFSAYLTSLVFVNDSTGKPYPVAYNQIGAKLLSTKGVVNYSELTLNGGTLDIPVGPTQTPVTGDVIIR</sequence>
<feature type="domain" description="Baseplate protein J-like barrel" evidence="2">
    <location>
        <begin position="92"/>
        <end position="176"/>
    </location>
</feature>
<dbReference type="AlphaFoldDB" id="A0A559IX73"/>
<evidence type="ECO:0000259" key="3">
    <source>
        <dbReference type="Pfam" id="PF26078"/>
    </source>
</evidence>
<dbReference type="RefSeq" id="WP_144987488.1">
    <property type="nucleotide sequence ID" value="NZ_VNJK01000001.1"/>
</dbReference>
<evidence type="ECO:0000259" key="4">
    <source>
        <dbReference type="Pfam" id="PF26079"/>
    </source>
</evidence>
<dbReference type="InterPro" id="IPR058530">
    <property type="entry name" value="Baseplate_J-like_C"/>
</dbReference>
<comment type="similarity">
    <text evidence="1">Belongs to the Mu gp47/PBSX XkdT family.</text>
</comment>
<keyword evidence="6" id="KW-1185">Reference proteome</keyword>
<dbReference type="InterPro" id="IPR006949">
    <property type="entry name" value="Barrel_Baseplate_J-like"/>
</dbReference>
<dbReference type="InterPro" id="IPR052399">
    <property type="entry name" value="Phage_Baseplate_Assmbl_Protein"/>
</dbReference>
<accession>A0A559IX73</accession>
<feature type="domain" description="Baseplate J-like central" evidence="3">
    <location>
        <begin position="200"/>
        <end position="277"/>
    </location>
</feature>
<dbReference type="Pfam" id="PF26079">
    <property type="entry name" value="Baseplate_J_C"/>
    <property type="match status" value="1"/>
</dbReference>
<dbReference type="Pfam" id="PF04865">
    <property type="entry name" value="Baseplate_J"/>
    <property type="match status" value="1"/>
</dbReference>
<dbReference type="EMBL" id="VNJK01000001">
    <property type="protein sequence ID" value="TVX92230.1"/>
    <property type="molecule type" value="Genomic_DNA"/>
</dbReference>